<evidence type="ECO:0000313" key="2">
    <source>
        <dbReference type="EMBL" id="CAE7208169.1"/>
    </source>
</evidence>
<dbReference type="Proteomes" id="UP000604046">
    <property type="component" value="Unassembled WGS sequence"/>
</dbReference>
<keyword evidence="3" id="KW-1185">Reference proteome</keyword>
<dbReference type="EMBL" id="CAJNDS010000454">
    <property type="protein sequence ID" value="CAE7208169.1"/>
    <property type="molecule type" value="Genomic_DNA"/>
</dbReference>
<organism evidence="2 3">
    <name type="scientific">Symbiodinium natans</name>
    <dbReference type="NCBI Taxonomy" id="878477"/>
    <lineage>
        <taxon>Eukaryota</taxon>
        <taxon>Sar</taxon>
        <taxon>Alveolata</taxon>
        <taxon>Dinophyceae</taxon>
        <taxon>Suessiales</taxon>
        <taxon>Symbiodiniaceae</taxon>
        <taxon>Symbiodinium</taxon>
    </lineage>
</organism>
<keyword evidence="1" id="KW-0812">Transmembrane</keyword>
<evidence type="ECO:0000313" key="3">
    <source>
        <dbReference type="Proteomes" id="UP000604046"/>
    </source>
</evidence>
<feature type="transmembrane region" description="Helical" evidence="1">
    <location>
        <begin position="109"/>
        <end position="126"/>
    </location>
</feature>
<sequence length="438" mass="50525">MIFPIFFELPVLGKFFQSYVAGWKVAIFHLVQNWEKHTEASKEVGELFVPSPTAQTLVLNVLAYVLLVVCLNRWAGFSMEYQRFIALYSLLPTLIMGFIYYFYLFRAKILQMTFSVVAGWLNNWLMMMGIAMVSFSQLALRYMGLLVVEKFLPSAWQGYMTFPMSTIETSVKHTMLLLYGLGLVLLVTTPLWCEGHRLVYEMLGRKDAGNAGRLSFSEAVMEILYTTSQLAVVLQVQTALAMIQEGLGCHFHYIHFVAVIVEHMFFHHMVQFKFAWLHKLYHEVQPLYRLVHLEHHICKGTYPTTPAAGLWEPWIEGGTLFFCNTLACVPYFFFHAASSGPNVVVHTMWPHKSCIQWHTLHHVVHSDIYALNVPSAQDEKFSRDVKQYKERLQCSYFIRHKFTSDIAGFAATFLAGYILHQSGIGLFHVWHERVLHSL</sequence>
<feature type="transmembrane region" description="Helical" evidence="1">
    <location>
        <begin position="406"/>
        <end position="430"/>
    </location>
</feature>
<feature type="transmembrane region" description="Helical" evidence="1">
    <location>
        <begin position="84"/>
        <end position="103"/>
    </location>
</feature>
<reference evidence="2" key="1">
    <citation type="submission" date="2021-02" db="EMBL/GenBank/DDBJ databases">
        <authorList>
            <person name="Dougan E. K."/>
            <person name="Rhodes N."/>
            <person name="Thang M."/>
            <person name="Chan C."/>
        </authorList>
    </citation>
    <scope>NUCLEOTIDE SEQUENCE</scope>
</reference>
<protein>
    <recommendedName>
        <fullName evidence="4">Fatty acid hydroxylase domain-containing protein</fullName>
    </recommendedName>
</protein>
<accession>A0A812JL30</accession>
<gene>
    <name evidence="2" type="ORF">SNAT2548_LOCUS6771</name>
</gene>
<dbReference type="OrthoDB" id="408954at2759"/>
<evidence type="ECO:0008006" key="4">
    <source>
        <dbReference type="Google" id="ProtNLM"/>
    </source>
</evidence>
<feature type="transmembrane region" description="Helical" evidence="1">
    <location>
        <begin position="176"/>
        <end position="193"/>
    </location>
</feature>
<keyword evidence="1" id="KW-1133">Transmembrane helix</keyword>
<evidence type="ECO:0000256" key="1">
    <source>
        <dbReference type="SAM" id="Phobius"/>
    </source>
</evidence>
<comment type="caution">
    <text evidence="2">The sequence shown here is derived from an EMBL/GenBank/DDBJ whole genome shotgun (WGS) entry which is preliminary data.</text>
</comment>
<proteinExistence type="predicted"/>
<keyword evidence="1" id="KW-0472">Membrane</keyword>
<dbReference type="AlphaFoldDB" id="A0A812JL30"/>
<name>A0A812JL30_9DINO</name>
<feature type="transmembrane region" description="Helical" evidence="1">
    <location>
        <begin position="54"/>
        <end position="72"/>
    </location>
</feature>